<evidence type="ECO:0000313" key="2">
    <source>
        <dbReference type="Proteomes" id="UP001180020"/>
    </source>
</evidence>
<keyword evidence="2" id="KW-1185">Reference proteome</keyword>
<protein>
    <submittedName>
        <fullName evidence="1">Uncharacterized protein</fullName>
    </submittedName>
</protein>
<proteinExistence type="predicted"/>
<reference evidence="1" key="1">
    <citation type="journal article" date="2023" name="Nat. Commun.">
        <title>Diploid and tetraploid genomes of Acorus and the evolution of monocots.</title>
        <authorList>
            <person name="Ma L."/>
            <person name="Liu K.W."/>
            <person name="Li Z."/>
            <person name="Hsiao Y.Y."/>
            <person name="Qi Y."/>
            <person name="Fu T."/>
            <person name="Tang G.D."/>
            <person name="Zhang D."/>
            <person name="Sun W.H."/>
            <person name="Liu D.K."/>
            <person name="Li Y."/>
            <person name="Chen G.Z."/>
            <person name="Liu X.D."/>
            <person name="Liao X.Y."/>
            <person name="Jiang Y.T."/>
            <person name="Yu X."/>
            <person name="Hao Y."/>
            <person name="Huang J."/>
            <person name="Zhao X.W."/>
            <person name="Ke S."/>
            <person name="Chen Y.Y."/>
            <person name="Wu W.L."/>
            <person name="Hsu J.L."/>
            <person name="Lin Y.F."/>
            <person name="Huang M.D."/>
            <person name="Li C.Y."/>
            <person name="Huang L."/>
            <person name="Wang Z.W."/>
            <person name="Zhao X."/>
            <person name="Zhong W.Y."/>
            <person name="Peng D.H."/>
            <person name="Ahmad S."/>
            <person name="Lan S."/>
            <person name="Zhang J.S."/>
            <person name="Tsai W.C."/>
            <person name="Van de Peer Y."/>
            <person name="Liu Z.J."/>
        </authorList>
    </citation>
    <scope>NUCLEOTIDE SEQUENCE</scope>
    <source>
        <strain evidence="1">CP</strain>
    </source>
</reference>
<dbReference type="EMBL" id="JAUJYO010000017">
    <property type="protein sequence ID" value="KAK1292955.1"/>
    <property type="molecule type" value="Genomic_DNA"/>
</dbReference>
<name>A0AAV9CVV2_ACOCL</name>
<evidence type="ECO:0000313" key="1">
    <source>
        <dbReference type="EMBL" id="KAK1292955.1"/>
    </source>
</evidence>
<sequence length="90" mass="9878">MVVVRSSIVNGCGGAAIEVEEEVVIIHPPTWDGELCLNRWAKLRPLKPGNNRILNTKYRLKLTRGLGGGSGEKMLSLPKDIKSKLESIPK</sequence>
<reference evidence="1" key="2">
    <citation type="submission" date="2023-06" db="EMBL/GenBank/DDBJ databases">
        <authorList>
            <person name="Ma L."/>
            <person name="Liu K.-W."/>
            <person name="Li Z."/>
            <person name="Hsiao Y.-Y."/>
            <person name="Qi Y."/>
            <person name="Fu T."/>
            <person name="Tang G."/>
            <person name="Zhang D."/>
            <person name="Sun W.-H."/>
            <person name="Liu D.-K."/>
            <person name="Li Y."/>
            <person name="Chen G.-Z."/>
            <person name="Liu X.-D."/>
            <person name="Liao X.-Y."/>
            <person name="Jiang Y.-T."/>
            <person name="Yu X."/>
            <person name="Hao Y."/>
            <person name="Huang J."/>
            <person name="Zhao X.-W."/>
            <person name="Ke S."/>
            <person name="Chen Y.-Y."/>
            <person name="Wu W.-L."/>
            <person name="Hsu J.-L."/>
            <person name="Lin Y.-F."/>
            <person name="Huang M.-D."/>
            <person name="Li C.-Y."/>
            <person name="Huang L."/>
            <person name="Wang Z.-W."/>
            <person name="Zhao X."/>
            <person name="Zhong W.-Y."/>
            <person name="Peng D.-H."/>
            <person name="Ahmad S."/>
            <person name="Lan S."/>
            <person name="Zhang J.-S."/>
            <person name="Tsai W.-C."/>
            <person name="Van De Peer Y."/>
            <person name="Liu Z.-J."/>
        </authorList>
    </citation>
    <scope>NUCLEOTIDE SEQUENCE</scope>
    <source>
        <strain evidence="1">CP</strain>
        <tissue evidence="1">Leaves</tissue>
    </source>
</reference>
<organism evidence="1 2">
    <name type="scientific">Acorus calamus</name>
    <name type="common">Sweet flag</name>
    <dbReference type="NCBI Taxonomy" id="4465"/>
    <lineage>
        <taxon>Eukaryota</taxon>
        <taxon>Viridiplantae</taxon>
        <taxon>Streptophyta</taxon>
        <taxon>Embryophyta</taxon>
        <taxon>Tracheophyta</taxon>
        <taxon>Spermatophyta</taxon>
        <taxon>Magnoliopsida</taxon>
        <taxon>Liliopsida</taxon>
        <taxon>Acoraceae</taxon>
        <taxon>Acorus</taxon>
    </lineage>
</organism>
<comment type="caution">
    <text evidence="1">The sequence shown here is derived from an EMBL/GenBank/DDBJ whole genome shotgun (WGS) entry which is preliminary data.</text>
</comment>
<gene>
    <name evidence="1" type="ORF">QJS10_CPB17g01526</name>
</gene>
<accession>A0AAV9CVV2</accession>
<dbReference type="Proteomes" id="UP001180020">
    <property type="component" value="Unassembled WGS sequence"/>
</dbReference>
<dbReference type="AlphaFoldDB" id="A0AAV9CVV2"/>